<comment type="caution">
    <text evidence="4">The sequence shown here is derived from an EMBL/GenBank/DDBJ whole genome shotgun (WGS) entry which is preliminary data.</text>
</comment>
<feature type="region of interest" description="Disordered" evidence="1">
    <location>
        <begin position="69"/>
        <end position="102"/>
    </location>
</feature>
<evidence type="ECO:0000256" key="1">
    <source>
        <dbReference type="SAM" id="MobiDB-lite"/>
    </source>
</evidence>
<gene>
    <name evidence="4" type="ORF">DR950_01240</name>
</gene>
<feature type="compositionally biased region" description="Low complexity" evidence="1">
    <location>
        <begin position="69"/>
        <end position="79"/>
    </location>
</feature>
<dbReference type="Proteomes" id="UP000263377">
    <property type="component" value="Unassembled WGS sequence"/>
</dbReference>
<feature type="signal peptide" evidence="2">
    <location>
        <begin position="1"/>
        <end position="49"/>
    </location>
</feature>
<dbReference type="GO" id="GO:0008233">
    <property type="term" value="F:peptidase activity"/>
    <property type="evidence" value="ECO:0007669"/>
    <property type="project" value="InterPro"/>
</dbReference>
<feature type="region of interest" description="Disordered" evidence="1">
    <location>
        <begin position="1"/>
        <end position="30"/>
    </location>
</feature>
<accession>A0A372ZL44</accession>
<dbReference type="Gene3D" id="3.30.1380.10">
    <property type="match status" value="1"/>
</dbReference>
<dbReference type="EMBL" id="QVIG01000001">
    <property type="protein sequence ID" value="RGD56598.1"/>
    <property type="molecule type" value="Genomic_DNA"/>
</dbReference>
<dbReference type="InterPro" id="IPR003709">
    <property type="entry name" value="VanY-like_core_dom"/>
</dbReference>
<keyword evidence="2" id="KW-0732">Signal</keyword>
<evidence type="ECO:0000259" key="3">
    <source>
        <dbReference type="Pfam" id="PF02557"/>
    </source>
</evidence>
<dbReference type="CDD" id="cd14846">
    <property type="entry name" value="Peptidase_M15_like"/>
    <property type="match status" value="1"/>
</dbReference>
<feature type="domain" description="D-alanyl-D-alanine carboxypeptidase-like core" evidence="3">
    <location>
        <begin position="109"/>
        <end position="187"/>
    </location>
</feature>
<protein>
    <submittedName>
        <fullName evidence="4">Peptidase M15B and M15C</fullName>
    </submittedName>
</protein>
<feature type="compositionally biased region" description="Low complexity" evidence="1">
    <location>
        <begin position="1"/>
        <end position="24"/>
    </location>
</feature>
<dbReference type="GO" id="GO:0006508">
    <property type="term" value="P:proteolysis"/>
    <property type="evidence" value="ECO:0007669"/>
    <property type="project" value="InterPro"/>
</dbReference>
<keyword evidence="5" id="KW-1185">Reference proteome</keyword>
<dbReference type="InterPro" id="IPR009045">
    <property type="entry name" value="Zn_M74/Hedgehog-like"/>
</dbReference>
<organism evidence="4 5">
    <name type="scientific">Kitasatospora xanthocidica</name>
    <dbReference type="NCBI Taxonomy" id="83382"/>
    <lineage>
        <taxon>Bacteria</taxon>
        <taxon>Bacillati</taxon>
        <taxon>Actinomycetota</taxon>
        <taxon>Actinomycetes</taxon>
        <taxon>Kitasatosporales</taxon>
        <taxon>Streptomycetaceae</taxon>
        <taxon>Kitasatospora</taxon>
    </lineage>
</organism>
<name>A0A372ZL44_9ACTN</name>
<sequence length="224" mass="23000">MDTTDTPTETGTSTATGTATGTATRSGRQRRLAAGAAATAVLAMAGACAADPPGTEAVLRTLAATVTAQPATTPPVTTEAEADGEIPDGRTLTPSDTGSPAVGNLDGPLREALQQAAVDARAKGIEMTVTSGWRSKAYQQRLLDRGVVTYGSLEQARKFVNTPEKSAHVSGKAVDVGPTSADYWLIQNGARYGLCQVYANEIWHFELLTTPGGTCPAPLPDAAG</sequence>
<proteinExistence type="predicted"/>
<dbReference type="RefSeq" id="WP_117485109.1">
    <property type="nucleotide sequence ID" value="NZ_QVIG01000001.1"/>
</dbReference>
<dbReference type="AlphaFoldDB" id="A0A372ZL44"/>
<evidence type="ECO:0000313" key="5">
    <source>
        <dbReference type="Proteomes" id="UP000263377"/>
    </source>
</evidence>
<dbReference type="Pfam" id="PF02557">
    <property type="entry name" value="VanY"/>
    <property type="match status" value="1"/>
</dbReference>
<evidence type="ECO:0000256" key="2">
    <source>
        <dbReference type="SAM" id="SignalP"/>
    </source>
</evidence>
<feature type="chain" id="PRO_5017035073" evidence="2">
    <location>
        <begin position="50"/>
        <end position="224"/>
    </location>
</feature>
<dbReference type="SMR" id="A0A372ZL44"/>
<reference evidence="4 5" key="1">
    <citation type="submission" date="2018-08" db="EMBL/GenBank/DDBJ databases">
        <title>Diversity &amp; Physiological Properties of Lignin-Decomposing Actinobacteria from Soil.</title>
        <authorList>
            <person name="Roh S.G."/>
            <person name="Kim S.B."/>
        </authorList>
    </citation>
    <scope>NUCLEOTIDE SEQUENCE [LARGE SCALE GENOMIC DNA]</scope>
    <source>
        <strain evidence="4 5">MMS17-GH009</strain>
    </source>
</reference>
<evidence type="ECO:0000313" key="4">
    <source>
        <dbReference type="EMBL" id="RGD56598.1"/>
    </source>
</evidence>
<dbReference type="SUPFAM" id="SSF55166">
    <property type="entry name" value="Hedgehog/DD-peptidase"/>
    <property type="match status" value="1"/>
</dbReference>